<evidence type="ECO:0000313" key="12">
    <source>
        <dbReference type="EMBL" id="KAF2098140.1"/>
    </source>
</evidence>
<feature type="transmembrane region" description="Helical" evidence="11">
    <location>
        <begin position="12"/>
        <end position="30"/>
    </location>
</feature>
<keyword evidence="4 11" id="KW-0999">Mitochondrion inner membrane</keyword>
<evidence type="ECO:0000256" key="3">
    <source>
        <dbReference type="ARBA" id="ARBA00022692"/>
    </source>
</evidence>
<evidence type="ECO:0000256" key="5">
    <source>
        <dbReference type="ARBA" id="ARBA00022989"/>
    </source>
</evidence>
<dbReference type="GO" id="GO:0034551">
    <property type="term" value="P:mitochondrial respiratory chain complex III assembly"/>
    <property type="evidence" value="ECO:0007669"/>
    <property type="project" value="TreeGrafter"/>
</dbReference>
<evidence type="ECO:0000256" key="9">
    <source>
        <dbReference type="ARBA" id="ARBA00025413"/>
    </source>
</evidence>
<evidence type="ECO:0000256" key="2">
    <source>
        <dbReference type="ARBA" id="ARBA00006780"/>
    </source>
</evidence>
<reference evidence="12" key="1">
    <citation type="journal article" date="2020" name="Stud. Mycol.">
        <title>101 Dothideomycetes genomes: a test case for predicting lifestyles and emergence of pathogens.</title>
        <authorList>
            <person name="Haridas S."/>
            <person name="Albert R."/>
            <person name="Binder M."/>
            <person name="Bloem J."/>
            <person name="Labutti K."/>
            <person name="Salamov A."/>
            <person name="Andreopoulos B."/>
            <person name="Baker S."/>
            <person name="Barry K."/>
            <person name="Bills G."/>
            <person name="Bluhm B."/>
            <person name="Cannon C."/>
            <person name="Castanera R."/>
            <person name="Culley D."/>
            <person name="Daum C."/>
            <person name="Ezra D."/>
            <person name="Gonzalez J."/>
            <person name="Henrissat B."/>
            <person name="Kuo A."/>
            <person name="Liang C."/>
            <person name="Lipzen A."/>
            <person name="Lutzoni F."/>
            <person name="Magnuson J."/>
            <person name="Mondo S."/>
            <person name="Nolan M."/>
            <person name="Ohm R."/>
            <person name="Pangilinan J."/>
            <person name="Park H.-J."/>
            <person name="Ramirez L."/>
            <person name="Alfaro M."/>
            <person name="Sun H."/>
            <person name="Tritt A."/>
            <person name="Yoshinaga Y."/>
            <person name="Zwiers L.-H."/>
            <person name="Turgeon B."/>
            <person name="Goodwin S."/>
            <person name="Spatafora J."/>
            <person name="Crous P."/>
            <person name="Grigoriev I."/>
        </authorList>
    </citation>
    <scope>NUCLEOTIDE SEQUENCE</scope>
    <source>
        <strain evidence="12">CBS 133067</strain>
    </source>
</reference>
<dbReference type="InterPro" id="IPR012420">
    <property type="entry name" value="Cbp4"/>
</dbReference>
<sequence length="117" mass="13495">MASRAGTWFKMLTVGAVLCIGGPALVYYVSPTEEELFKRYNPDLQRRSLENRKKNQEEFDHFVLNLKELSKSDKPIWAAQADADRTRAAERRAQILAENDAIAAEMRRQQQEVRNAR</sequence>
<evidence type="ECO:0000256" key="7">
    <source>
        <dbReference type="ARBA" id="ARBA00023136"/>
    </source>
</evidence>
<evidence type="ECO:0000256" key="6">
    <source>
        <dbReference type="ARBA" id="ARBA00023128"/>
    </source>
</evidence>
<comment type="function">
    <text evidence="9 11">Essential for the assembly of ubiquinol-cytochrome c reductase. It has a direct effect on the correct occurrence of the Rieske protein, core 4, core 5 and apocytochrome b.</text>
</comment>
<comment type="subcellular location">
    <subcellularLocation>
        <location evidence="1 11">Mitochondrion inner membrane</location>
        <topology evidence="1 11">Single-pass membrane protein</topology>
    </subcellularLocation>
</comment>
<keyword evidence="13" id="KW-1185">Reference proteome</keyword>
<gene>
    <name evidence="12" type="ORF">NA57DRAFT_76934</name>
</gene>
<accession>A0A9P4M5R4</accession>
<keyword evidence="6 11" id="KW-0496">Mitochondrion</keyword>
<keyword evidence="7 11" id="KW-0472">Membrane</keyword>
<dbReference type="Proteomes" id="UP000799772">
    <property type="component" value="Unassembled WGS sequence"/>
</dbReference>
<protein>
    <recommendedName>
        <fullName evidence="10 11">Cytochrome b mRNA-processing protein 4</fullName>
    </recommendedName>
</protein>
<organism evidence="12 13">
    <name type="scientific">Rhizodiscina lignyota</name>
    <dbReference type="NCBI Taxonomy" id="1504668"/>
    <lineage>
        <taxon>Eukaryota</taxon>
        <taxon>Fungi</taxon>
        <taxon>Dikarya</taxon>
        <taxon>Ascomycota</taxon>
        <taxon>Pezizomycotina</taxon>
        <taxon>Dothideomycetes</taxon>
        <taxon>Pleosporomycetidae</taxon>
        <taxon>Aulographales</taxon>
        <taxon>Rhizodiscinaceae</taxon>
        <taxon>Rhizodiscina</taxon>
    </lineage>
</organism>
<evidence type="ECO:0000256" key="10">
    <source>
        <dbReference type="ARBA" id="ARBA00031521"/>
    </source>
</evidence>
<keyword evidence="8 11" id="KW-0143">Chaperone</keyword>
<keyword evidence="3 11" id="KW-0812">Transmembrane</keyword>
<evidence type="ECO:0000256" key="1">
    <source>
        <dbReference type="ARBA" id="ARBA00004434"/>
    </source>
</evidence>
<dbReference type="OrthoDB" id="5576752at2759"/>
<dbReference type="EMBL" id="ML978127">
    <property type="protein sequence ID" value="KAF2098140.1"/>
    <property type="molecule type" value="Genomic_DNA"/>
</dbReference>
<dbReference type="Pfam" id="PF07960">
    <property type="entry name" value="CBP4"/>
    <property type="match status" value="1"/>
</dbReference>
<keyword evidence="5 11" id="KW-1133">Transmembrane helix</keyword>
<dbReference type="PANTHER" id="PTHR28202">
    <property type="entry name" value="ASSEMBLY FACTOR CBP4"/>
    <property type="match status" value="1"/>
</dbReference>
<name>A0A9P4M5R4_9PEZI</name>
<proteinExistence type="inferred from homology"/>
<evidence type="ECO:0000256" key="11">
    <source>
        <dbReference type="RuleBase" id="RU368005"/>
    </source>
</evidence>
<evidence type="ECO:0000313" key="13">
    <source>
        <dbReference type="Proteomes" id="UP000799772"/>
    </source>
</evidence>
<comment type="similarity">
    <text evidence="2 11">Belongs to the CBP4 family.</text>
</comment>
<dbReference type="AlphaFoldDB" id="A0A9P4M5R4"/>
<dbReference type="GO" id="GO:0005743">
    <property type="term" value="C:mitochondrial inner membrane"/>
    <property type="evidence" value="ECO:0007669"/>
    <property type="project" value="UniProtKB-SubCell"/>
</dbReference>
<evidence type="ECO:0000256" key="8">
    <source>
        <dbReference type="ARBA" id="ARBA00023186"/>
    </source>
</evidence>
<evidence type="ECO:0000256" key="4">
    <source>
        <dbReference type="ARBA" id="ARBA00022792"/>
    </source>
</evidence>
<dbReference type="PANTHER" id="PTHR28202:SF1">
    <property type="entry name" value="ASSEMBLY FACTOR CBP4"/>
    <property type="match status" value="1"/>
</dbReference>
<comment type="caution">
    <text evidence="12">The sequence shown here is derived from an EMBL/GenBank/DDBJ whole genome shotgun (WGS) entry which is preliminary data.</text>
</comment>